<dbReference type="Proteomes" id="UP000003340">
    <property type="component" value="Unassembled WGS sequence"/>
</dbReference>
<protein>
    <submittedName>
        <fullName evidence="7">Formate/nitrite transporter</fullName>
    </submittedName>
</protein>
<proteinExistence type="inferred from homology"/>
<comment type="subcellular location">
    <subcellularLocation>
        <location evidence="1">Membrane</location>
        <topology evidence="1">Multi-pass membrane protein</topology>
    </subcellularLocation>
</comment>
<dbReference type="HOGENOM" id="CLU_098605_0_0_9"/>
<sequence>MKEFCKSILGGVCIAFGGTVYLSVDNHIAGAFLFSVGLLSIFLFDLNLFTGKVCDLPHQPLSYWAKAVLVFAGNLVGAIGIGLLERYTKLSRLIPTAQAIAEAKLADHLFSAFVMGIFCGFMICIAVIGYRRLPGSGKYLAVIFGVMVFTLSGFEHVIANLYYYAIAGTWQLKSVFNILVVGLGNLVGGAAVPFLLRLGKQKDSAEQE</sequence>
<gene>
    <name evidence="7" type="ORF">CLOSTMETH_02796</name>
</gene>
<dbReference type="eggNOG" id="COG2116">
    <property type="taxonomic scope" value="Bacteria"/>
</dbReference>
<keyword evidence="3 6" id="KW-1133">Transmembrane helix</keyword>
<dbReference type="Pfam" id="PF01226">
    <property type="entry name" value="Form_Nir_trans"/>
    <property type="match status" value="1"/>
</dbReference>
<feature type="transmembrane region" description="Helical" evidence="6">
    <location>
        <begin position="7"/>
        <end position="24"/>
    </location>
</feature>
<evidence type="ECO:0000256" key="2">
    <source>
        <dbReference type="ARBA" id="ARBA00022692"/>
    </source>
</evidence>
<reference evidence="7 8" key="2">
    <citation type="submission" date="2009-02" db="EMBL/GenBank/DDBJ databases">
        <title>Draft genome sequence of Clostridium methylpentosum (DSM 5476).</title>
        <authorList>
            <person name="Sudarsanam P."/>
            <person name="Ley R."/>
            <person name="Guruge J."/>
            <person name="Turnbaugh P.J."/>
            <person name="Mahowald M."/>
            <person name="Liep D."/>
            <person name="Gordon J."/>
        </authorList>
    </citation>
    <scope>NUCLEOTIDE SEQUENCE [LARGE SCALE GENOMIC DNA]</scope>
    <source>
        <strain evidence="7 8">DSM 5476</strain>
    </source>
</reference>
<feature type="transmembrane region" description="Helical" evidence="6">
    <location>
        <begin position="175"/>
        <end position="196"/>
    </location>
</feature>
<feature type="transmembrane region" description="Helical" evidence="6">
    <location>
        <begin position="109"/>
        <end position="128"/>
    </location>
</feature>
<dbReference type="InterPro" id="IPR023271">
    <property type="entry name" value="Aquaporin-like"/>
</dbReference>
<keyword evidence="4 6" id="KW-0472">Membrane</keyword>
<evidence type="ECO:0000256" key="5">
    <source>
        <dbReference type="ARBA" id="ARBA00049660"/>
    </source>
</evidence>
<dbReference type="PANTHER" id="PTHR30520:SF6">
    <property type="entry name" value="FORMATE_NITRATE FAMILY TRANSPORTER (EUROFUNG)"/>
    <property type="match status" value="1"/>
</dbReference>
<dbReference type="GO" id="GO:0015499">
    <property type="term" value="F:formate transmembrane transporter activity"/>
    <property type="evidence" value="ECO:0007669"/>
    <property type="project" value="TreeGrafter"/>
</dbReference>
<evidence type="ECO:0000256" key="3">
    <source>
        <dbReference type="ARBA" id="ARBA00022989"/>
    </source>
</evidence>
<evidence type="ECO:0000256" key="4">
    <source>
        <dbReference type="ARBA" id="ARBA00023136"/>
    </source>
</evidence>
<comment type="similarity">
    <text evidence="5">Belongs to the FNT transporter (TC 1.A.16) family.</text>
</comment>
<evidence type="ECO:0000256" key="6">
    <source>
        <dbReference type="SAM" id="Phobius"/>
    </source>
</evidence>
<accession>C0EG04</accession>
<dbReference type="PANTHER" id="PTHR30520">
    <property type="entry name" value="FORMATE TRANSPORTER-RELATED"/>
    <property type="match status" value="1"/>
</dbReference>
<dbReference type="EMBL" id="ACEC01000094">
    <property type="protein sequence ID" value="EEG29615.1"/>
    <property type="molecule type" value="Genomic_DNA"/>
</dbReference>
<dbReference type="STRING" id="537013.CLOSTMETH_02796"/>
<reference evidence="7 8" key="1">
    <citation type="submission" date="2009-01" db="EMBL/GenBank/DDBJ databases">
        <authorList>
            <person name="Fulton L."/>
            <person name="Clifton S."/>
            <person name="Fulton B."/>
            <person name="Xu J."/>
            <person name="Minx P."/>
            <person name="Pepin K.H."/>
            <person name="Johnson M."/>
            <person name="Bhonagiri V."/>
            <person name="Nash W.E."/>
            <person name="Mardis E.R."/>
            <person name="Wilson R.K."/>
        </authorList>
    </citation>
    <scope>NUCLEOTIDE SEQUENCE [LARGE SCALE GENOMIC DNA]</scope>
    <source>
        <strain evidence="7 8">DSM 5476</strain>
    </source>
</reference>
<comment type="caution">
    <text evidence="7">The sequence shown here is derived from an EMBL/GenBank/DDBJ whole genome shotgun (WGS) entry which is preliminary data.</text>
</comment>
<evidence type="ECO:0000313" key="8">
    <source>
        <dbReference type="Proteomes" id="UP000003340"/>
    </source>
</evidence>
<organism evidence="7 8">
    <name type="scientific">[Clostridium] methylpentosum DSM 5476</name>
    <dbReference type="NCBI Taxonomy" id="537013"/>
    <lineage>
        <taxon>Bacteria</taxon>
        <taxon>Bacillati</taxon>
        <taxon>Bacillota</taxon>
        <taxon>Clostridia</taxon>
        <taxon>Eubacteriales</taxon>
        <taxon>Oscillospiraceae</taxon>
        <taxon>Oscillospiraceae incertae sedis</taxon>
    </lineage>
</organism>
<evidence type="ECO:0000256" key="1">
    <source>
        <dbReference type="ARBA" id="ARBA00004141"/>
    </source>
</evidence>
<evidence type="ECO:0000313" key="7">
    <source>
        <dbReference type="EMBL" id="EEG29615.1"/>
    </source>
</evidence>
<feature type="transmembrane region" description="Helical" evidence="6">
    <location>
        <begin position="140"/>
        <end position="163"/>
    </location>
</feature>
<dbReference type="InterPro" id="IPR000292">
    <property type="entry name" value="For/NO2_transpt"/>
</dbReference>
<name>C0EG04_9FIRM</name>
<dbReference type="AlphaFoldDB" id="C0EG04"/>
<keyword evidence="8" id="KW-1185">Reference proteome</keyword>
<dbReference type="GO" id="GO:0005886">
    <property type="term" value="C:plasma membrane"/>
    <property type="evidence" value="ECO:0007669"/>
    <property type="project" value="TreeGrafter"/>
</dbReference>
<feature type="transmembrane region" description="Helical" evidence="6">
    <location>
        <begin position="30"/>
        <end position="49"/>
    </location>
</feature>
<keyword evidence="2 6" id="KW-0812">Transmembrane</keyword>
<dbReference type="Gene3D" id="1.20.1080.10">
    <property type="entry name" value="Glycerol uptake facilitator protein"/>
    <property type="match status" value="1"/>
</dbReference>
<feature type="transmembrane region" description="Helical" evidence="6">
    <location>
        <begin position="61"/>
        <end position="84"/>
    </location>
</feature>